<evidence type="ECO:0000256" key="1">
    <source>
        <dbReference type="ARBA" id="ARBA00022737"/>
    </source>
</evidence>
<keyword evidence="1" id="KW-0677">Repeat</keyword>
<dbReference type="AlphaFoldDB" id="A2F1A0"/>
<dbReference type="VEuPathDB" id="TrichDB:TVAG_407580"/>
<dbReference type="SMR" id="A2F1A0"/>
<keyword evidence="2" id="KW-0040">ANK repeat</keyword>
<name>A2F1A0_TRIV3</name>
<dbReference type="KEGG" id="tva:4759155"/>
<dbReference type="EMBL" id="DS113571">
    <property type="protein sequence ID" value="EAY01329.1"/>
    <property type="molecule type" value="Genomic_DNA"/>
</dbReference>
<sequence length="265" mass="31108">MEISDQKELTDYLSHALDEESHQIFGEILKSVTIVPYEILVDAIWNENVEIVKLIKNHSHETKPSDAYEVQRNEYTTTPLLFKLITNFDEDIANIIKDDIEDFNIKIQNGMSALHYLIYMYDYNPRIVGDFTPEKPVLFYMKKIANIEKAIEFLMKSGFNIDIEDDNKRTPLIYACFYHLTNYNADLIKTILHFKPDVNKVDIYNNTALSYAKYYESSSVRKLLLIHNANDVDFSHVPGISDYDESDDDIYYIDDSDEDSYWHDY</sequence>
<dbReference type="Proteomes" id="UP000001542">
    <property type="component" value="Unassembled WGS sequence"/>
</dbReference>
<dbReference type="VEuPathDB" id="TrichDB:TVAGG3_0665610"/>
<dbReference type="PANTHER" id="PTHR24134">
    <property type="entry name" value="ANKYRIN REPEAT-CONTAINING PROTEIN DDB_G0279043"/>
    <property type="match status" value="1"/>
</dbReference>
<reference evidence="3" key="1">
    <citation type="submission" date="2006-10" db="EMBL/GenBank/DDBJ databases">
        <authorList>
            <person name="Amadeo P."/>
            <person name="Zhao Q."/>
            <person name="Wortman J."/>
            <person name="Fraser-Liggett C."/>
            <person name="Carlton J."/>
        </authorList>
    </citation>
    <scope>NUCLEOTIDE SEQUENCE</scope>
    <source>
        <strain evidence="3">G3</strain>
    </source>
</reference>
<accession>A2F1A0</accession>
<dbReference type="SMART" id="SM00248">
    <property type="entry name" value="ANK"/>
    <property type="match status" value="3"/>
</dbReference>
<evidence type="ECO:0000313" key="4">
    <source>
        <dbReference type="Proteomes" id="UP000001542"/>
    </source>
</evidence>
<dbReference type="InterPro" id="IPR002110">
    <property type="entry name" value="Ankyrin_rpt"/>
</dbReference>
<protein>
    <submittedName>
        <fullName evidence="3">Uncharacterized protein</fullName>
    </submittedName>
</protein>
<dbReference type="PANTHER" id="PTHR24134:SF9">
    <property type="entry name" value="ANKYRIN REPEAT AND SOCS BOX PROTEIN 8"/>
    <property type="match status" value="1"/>
</dbReference>
<dbReference type="Pfam" id="PF12796">
    <property type="entry name" value="Ank_2"/>
    <property type="match status" value="1"/>
</dbReference>
<reference evidence="3" key="2">
    <citation type="journal article" date="2007" name="Science">
        <title>Draft genome sequence of the sexually transmitted pathogen Trichomonas vaginalis.</title>
        <authorList>
            <person name="Carlton J.M."/>
            <person name="Hirt R.P."/>
            <person name="Silva J.C."/>
            <person name="Delcher A.L."/>
            <person name="Schatz M."/>
            <person name="Zhao Q."/>
            <person name="Wortman J.R."/>
            <person name="Bidwell S.L."/>
            <person name="Alsmark U.C.M."/>
            <person name="Besteiro S."/>
            <person name="Sicheritz-Ponten T."/>
            <person name="Noel C.J."/>
            <person name="Dacks J.B."/>
            <person name="Foster P.G."/>
            <person name="Simillion C."/>
            <person name="Van de Peer Y."/>
            <person name="Miranda-Saavedra D."/>
            <person name="Barton G.J."/>
            <person name="Westrop G.D."/>
            <person name="Mueller S."/>
            <person name="Dessi D."/>
            <person name="Fiori P.L."/>
            <person name="Ren Q."/>
            <person name="Paulsen I."/>
            <person name="Zhang H."/>
            <person name="Bastida-Corcuera F.D."/>
            <person name="Simoes-Barbosa A."/>
            <person name="Brown M.T."/>
            <person name="Hayes R.D."/>
            <person name="Mukherjee M."/>
            <person name="Okumura C.Y."/>
            <person name="Schneider R."/>
            <person name="Smith A.J."/>
            <person name="Vanacova S."/>
            <person name="Villalvazo M."/>
            <person name="Haas B.J."/>
            <person name="Pertea M."/>
            <person name="Feldblyum T.V."/>
            <person name="Utterback T.R."/>
            <person name="Shu C.L."/>
            <person name="Osoegawa K."/>
            <person name="de Jong P.J."/>
            <person name="Hrdy I."/>
            <person name="Horvathova L."/>
            <person name="Zubacova Z."/>
            <person name="Dolezal P."/>
            <person name="Malik S.B."/>
            <person name="Logsdon J.M. Jr."/>
            <person name="Henze K."/>
            <person name="Gupta A."/>
            <person name="Wang C.C."/>
            <person name="Dunne R.L."/>
            <person name="Upcroft J.A."/>
            <person name="Upcroft P."/>
            <person name="White O."/>
            <person name="Salzberg S.L."/>
            <person name="Tang P."/>
            <person name="Chiu C.-H."/>
            <person name="Lee Y.-S."/>
            <person name="Embley T.M."/>
            <person name="Coombs G.H."/>
            <person name="Mottram J.C."/>
            <person name="Tachezy J."/>
            <person name="Fraser-Liggett C.M."/>
            <person name="Johnson P.J."/>
        </authorList>
    </citation>
    <scope>NUCLEOTIDE SEQUENCE [LARGE SCALE GENOMIC DNA]</scope>
    <source>
        <strain evidence="3">G3</strain>
    </source>
</reference>
<gene>
    <name evidence="3" type="ORF">TVAG_407580</name>
</gene>
<dbReference type="SUPFAM" id="SSF48403">
    <property type="entry name" value="Ankyrin repeat"/>
    <property type="match status" value="1"/>
</dbReference>
<proteinExistence type="predicted"/>
<evidence type="ECO:0000313" key="3">
    <source>
        <dbReference type="EMBL" id="EAY01329.1"/>
    </source>
</evidence>
<dbReference type="InterPro" id="IPR036770">
    <property type="entry name" value="Ankyrin_rpt-contain_sf"/>
</dbReference>
<organism evidence="3 4">
    <name type="scientific">Trichomonas vaginalis (strain ATCC PRA-98 / G3)</name>
    <dbReference type="NCBI Taxonomy" id="412133"/>
    <lineage>
        <taxon>Eukaryota</taxon>
        <taxon>Metamonada</taxon>
        <taxon>Parabasalia</taxon>
        <taxon>Trichomonadida</taxon>
        <taxon>Trichomonadidae</taxon>
        <taxon>Trichomonas</taxon>
    </lineage>
</organism>
<dbReference type="Gene3D" id="1.25.40.20">
    <property type="entry name" value="Ankyrin repeat-containing domain"/>
    <property type="match status" value="1"/>
</dbReference>
<dbReference type="RefSeq" id="XP_001330187.1">
    <property type="nucleotide sequence ID" value="XM_001330152.1"/>
</dbReference>
<evidence type="ECO:0000256" key="2">
    <source>
        <dbReference type="ARBA" id="ARBA00023043"/>
    </source>
</evidence>
<keyword evidence="4" id="KW-1185">Reference proteome</keyword>
<dbReference type="InParanoid" id="A2F1A0"/>